<keyword evidence="4" id="KW-1185">Reference proteome</keyword>
<dbReference type="GO" id="GO:0016758">
    <property type="term" value="F:hexosyltransferase activity"/>
    <property type="evidence" value="ECO:0007669"/>
    <property type="project" value="TreeGrafter"/>
</dbReference>
<protein>
    <submittedName>
        <fullName evidence="3">Polymer biosynthesis protein, WecB/TagA/CpsF family</fullName>
    </submittedName>
</protein>
<accession>A0A1R3X9L4</accession>
<proteinExistence type="predicted"/>
<dbReference type="STRING" id="287098.SAMN05421665_2315"/>
<dbReference type="Proteomes" id="UP000186997">
    <property type="component" value="Unassembled WGS sequence"/>
</dbReference>
<sequence>MQVEWLPNSSALTDEAPRKVAVTVPSLDSLLSDLKTRFERRQGFALATLNLDHVVKLRDDPAFRTAYLAHSHVTADGNPIVWMSRIAGAPVDLLPGADLIAPLCDLAATTKVRVALLGSTEETLTAAARALMARHAGLDVALCVSPPMGFDPSGSLADSYITQLANADIGLCFLALGAPKQELFAAHAVSKIDTVGFVSIGAGLDFIAGTQKRAPKFIRLIAAEWVWRLMTNPRRLGLRYARCIAVLPQLFWSALMARCGTKADNRPT</sequence>
<organism evidence="3 4">
    <name type="scientific">Yoonia rosea</name>
    <dbReference type="NCBI Taxonomy" id="287098"/>
    <lineage>
        <taxon>Bacteria</taxon>
        <taxon>Pseudomonadati</taxon>
        <taxon>Pseudomonadota</taxon>
        <taxon>Alphaproteobacteria</taxon>
        <taxon>Rhodobacterales</taxon>
        <taxon>Paracoccaceae</taxon>
        <taxon>Yoonia</taxon>
    </lineage>
</organism>
<dbReference type="PANTHER" id="PTHR34136">
    <property type="match status" value="1"/>
</dbReference>
<dbReference type="InterPro" id="IPR004629">
    <property type="entry name" value="WecG_TagA_CpsF"/>
</dbReference>
<reference evidence="4" key="1">
    <citation type="submission" date="2017-01" db="EMBL/GenBank/DDBJ databases">
        <authorList>
            <person name="Varghese N."/>
            <person name="Submissions S."/>
        </authorList>
    </citation>
    <scope>NUCLEOTIDE SEQUENCE [LARGE SCALE GENOMIC DNA]</scope>
    <source>
        <strain evidence="4">DSM 29591</strain>
    </source>
</reference>
<dbReference type="EMBL" id="FTPR01000002">
    <property type="protein sequence ID" value="SIT87255.1"/>
    <property type="molecule type" value="Genomic_DNA"/>
</dbReference>
<dbReference type="Pfam" id="PF03808">
    <property type="entry name" value="Glyco_tran_WecG"/>
    <property type="match status" value="1"/>
</dbReference>
<keyword evidence="1" id="KW-0328">Glycosyltransferase</keyword>
<dbReference type="CDD" id="cd06533">
    <property type="entry name" value="Glyco_transf_WecG_TagA"/>
    <property type="match status" value="1"/>
</dbReference>
<keyword evidence="2" id="KW-0808">Transferase</keyword>
<evidence type="ECO:0000313" key="3">
    <source>
        <dbReference type="EMBL" id="SIT87255.1"/>
    </source>
</evidence>
<dbReference type="AlphaFoldDB" id="A0A1R3X9L4"/>
<dbReference type="OrthoDB" id="9771846at2"/>
<dbReference type="PANTHER" id="PTHR34136:SF1">
    <property type="entry name" value="UDP-N-ACETYL-D-MANNOSAMINURONIC ACID TRANSFERASE"/>
    <property type="match status" value="1"/>
</dbReference>
<evidence type="ECO:0000256" key="1">
    <source>
        <dbReference type="ARBA" id="ARBA00022676"/>
    </source>
</evidence>
<gene>
    <name evidence="3" type="ORF">SAMN05421665_2315</name>
</gene>
<dbReference type="NCBIfam" id="TIGR00696">
    <property type="entry name" value="wecG_tagA_cpsF"/>
    <property type="match status" value="1"/>
</dbReference>
<name>A0A1R3X9L4_9RHOB</name>
<evidence type="ECO:0000256" key="2">
    <source>
        <dbReference type="ARBA" id="ARBA00022679"/>
    </source>
</evidence>
<evidence type="ECO:0000313" key="4">
    <source>
        <dbReference type="Proteomes" id="UP000186997"/>
    </source>
</evidence>